<dbReference type="Pfam" id="PF00076">
    <property type="entry name" value="RRM_1"/>
    <property type="match status" value="2"/>
</dbReference>
<feature type="domain" description="RRM" evidence="5">
    <location>
        <begin position="229"/>
        <end position="306"/>
    </location>
</feature>
<keyword evidence="1" id="KW-0677">Repeat</keyword>
<organism evidence="6 7">
    <name type="scientific">Raphidocelis subcapitata</name>
    <dbReference type="NCBI Taxonomy" id="307507"/>
    <lineage>
        <taxon>Eukaryota</taxon>
        <taxon>Viridiplantae</taxon>
        <taxon>Chlorophyta</taxon>
        <taxon>core chlorophytes</taxon>
        <taxon>Chlorophyceae</taxon>
        <taxon>CS clade</taxon>
        <taxon>Sphaeropleales</taxon>
        <taxon>Selenastraceae</taxon>
        <taxon>Raphidocelis</taxon>
    </lineage>
</organism>
<feature type="region of interest" description="Disordered" evidence="4">
    <location>
        <begin position="1"/>
        <end position="25"/>
    </location>
</feature>
<evidence type="ECO:0000313" key="7">
    <source>
        <dbReference type="Proteomes" id="UP000247498"/>
    </source>
</evidence>
<evidence type="ECO:0000256" key="2">
    <source>
        <dbReference type="ARBA" id="ARBA00022884"/>
    </source>
</evidence>
<proteinExistence type="predicted"/>
<dbReference type="EMBL" id="BDRX01000115">
    <property type="protein sequence ID" value="GBF98079.1"/>
    <property type="molecule type" value="Genomic_DNA"/>
</dbReference>
<dbReference type="Proteomes" id="UP000247498">
    <property type="component" value="Unassembled WGS sequence"/>
</dbReference>
<feature type="region of interest" description="Disordered" evidence="4">
    <location>
        <begin position="310"/>
        <end position="353"/>
    </location>
</feature>
<feature type="compositionally biased region" description="Low complexity" evidence="4">
    <location>
        <begin position="96"/>
        <end position="114"/>
    </location>
</feature>
<dbReference type="STRING" id="307507.A0A2V0PEX8"/>
<dbReference type="FunCoup" id="A0A2V0PEX8">
    <property type="interactions" value="1771"/>
</dbReference>
<keyword evidence="7" id="KW-1185">Reference proteome</keyword>
<evidence type="ECO:0000313" key="6">
    <source>
        <dbReference type="EMBL" id="GBF98079.1"/>
    </source>
</evidence>
<feature type="domain" description="RRM" evidence="5">
    <location>
        <begin position="360"/>
        <end position="436"/>
    </location>
</feature>
<dbReference type="InterPro" id="IPR035979">
    <property type="entry name" value="RBD_domain_sf"/>
</dbReference>
<keyword evidence="2 3" id="KW-0694">RNA-binding</keyword>
<dbReference type="PROSITE" id="PS50102">
    <property type="entry name" value="RRM"/>
    <property type="match status" value="2"/>
</dbReference>
<gene>
    <name evidence="6" type="ORF">Rsub_10307</name>
</gene>
<feature type="compositionally biased region" description="Low complexity" evidence="4">
    <location>
        <begin position="134"/>
        <end position="163"/>
    </location>
</feature>
<dbReference type="InterPro" id="IPR012677">
    <property type="entry name" value="Nucleotide-bd_a/b_plait_sf"/>
</dbReference>
<accession>A0A2V0PEX8</accession>
<dbReference type="InterPro" id="IPR000504">
    <property type="entry name" value="RRM_dom"/>
</dbReference>
<dbReference type="InParanoid" id="A0A2V0PEX8"/>
<dbReference type="GO" id="GO:0003723">
    <property type="term" value="F:RNA binding"/>
    <property type="evidence" value="ECO:0007669"/>
    <property type="project" value="UniProtKB-UniRule"/>
</dbReference>
<reference evidence="6 7" key="1">
    <citation type="journal article" date="2018" name="Sci. Rep.">
        <title>Raphidocelis subcapitata (=Pseudokirchneriella subcapitata) provides an insight into genome evolution and environmental adaptations in the Sphaeropleales.</title>
        <authorList>
            <person name="Suzuki S."/>
            <person name="Yamaguchi H."/>
            <person name="Nakajima N."/>
            <person name="Kawachi M."/>
        </authorList>
    </citation>
    <scope>NUCLEOTIDE SEQUENCE [LARGE SCALE GENOMIC DNA]</scope>
    <source>
        <strain evidence="6 7">NIES-35</strain>
    </source>
</reference>
<dbReference type="OrthoDB" id="439808at2759"/>
<comment type="caution">
    <text evidence="6">The sequence shown here is derived from an EMBL/GenBank/DDBJ whole genome shotgun (WGS) entry which is preliminary data.</text>
</comment>
<dbReference type="PANTHER" id="PTHR23236:SF119">
    <property type="entry name" value="NUCLEAR RNA-BINDING PROTEIN SART-3"/>
    <property type="match status" value="1"/>
</dbReference>
<evidence type="ECO:0000259" key="5">
    <source>
        <dbReference type="PROSITE" id="PS50102"/>
    </source>
</evidence>
<feature type="compositionally biased region" description="Low complexity" evidence="4">
    <location>
        <begin position="310"/>
        <end position="344"/>
    </location>
</feature>
<sequence length="440" mass="46591">MQRGRKQGLWVGRRVPEVDEKGAPLLYRRYTRVEEVLEGNAQKQQQKQSGKRAAASDDSGSDSGSDSDSDSDSDSGSGSEEAAPAVQKAAKKQKQDAALQPQQTQQQQQQQQKPSEAGADATKLSKKEKKRLRQQQQQGQEQEQGAAGDAGEAAEQHQAAAKQSGEGNAAQAQQIRGVLGFENGSAPPAGRFAFSFDAEVVAQVEAETEAKLARLHAIDSADKDGNVPRRVFVGGMPYSYSREQIEEYWGWCGEIESMDMLTFPDSGRFRGIAFITFKTQEGYEAALACDGEALDGQTLKVDKCKAAAGASKRGGSAPSAVAPGPAAAAAPASNGPAAAASNRGGAAGGSGRPAKTPGYNVAYVGNVAFEVTREELAEVFSDCGVKLVRLHTDQATGRSKGYAHVHFEDEAGLDRAMELDGHVMRGRGIRVSYGQPKRSG</sequence>
<dbReference type="Gene3D" id="3.30.70.330">
    <property type="match status" value="2"/>
</dbReference>
<feature type="compositionally biased region" description="Basic residues" evidence="4">
    <location>
        <begin position="124"/>
        <end position="133"/>
    </location>
</feature>
<name>A0A2V0PEX8_9CHLO</name>
<dbReference type="InterPro" id="IPR034361">
    <property type="entry name" value="PHIP1_RRM1"/>
</dbReference>
<dbReference type="SMART" id="SM00360">
    <property type="entry name" value="RRM"/>
    <property type="match status" value="2"/>
</dbReference>
<feature type="compositionally biased region" description="Low complexity" evidence="4">
    <location>
        <begin position="74"/>
        <end position="88"/>
    </location>
</feature>
<evidence type="ECO:0000256" key="3">
    <source>
        <dbReference type="PROSITE-ProRule" id="PRU00176"/>
    </source>
</evidence>
<dbReference type="CDD" id="cd12271">
    <property type="entry name" value="RRM1_PHIP1"/>
    <property type="match status" value="1"/>
</dbReference>
<dbReference type="AlphaFoldDB" id="A0A2V0PEX8"/>
<dbReference type="PANTHER" id="PTHR23236">
    <property type="entry name" value="EUKARYOTIC TRANSLATION INITIATION FACTOR 4B/4H"/>
    <property type="match status" value="1"/>
</dbReference>
<evidence type="ECO:0000256" key="4">
    <source>
        <dbReference type="SAM" id="MobiDB-lite"/>
    </source>
</evidence>
<feature type="region of interest" description="Disordered" evidence="4">
    <location>
        <begin position="37"/>
        <end position="171"/>
    </location>
</feature>
<protein>
    <recommendedName>
        <fullName evidence="5">RRM domain-containing protein</fullName>
    </recommendedName>
</protein>
<dbReference type="SUPFAM" id="SSF54928">
    <property type="entry name" value="RNA-binding domain, RBD"/>
    <property type="match status" value="2"/>
</dbReference>
<evidence type="ECO:0000256" key="1">
    <source>
        <dbReference type="ARBA" id="ARBA00022737"/>
    </source>
</evidence>